<evidence type="ECO:0000256" key="5">
    <source>
        <dbReference type="ARBA" id="ARBA00022898"/>
    </source>
</evidence>
<dbReference type="Gene3D" id="3.40.640.10">
    <property type="entry name" value="Type I PLP-dependent aspartate aminotransferase-like (Major domain)"/>
    <property type="match status" value="1"/>
</dbReference>
<keyword evidence="3" id="KW-0032">Aminotransferase</keyword>
<dbReference type="PANTHER" id="PTHR42790">
    <property type="entry name" value="AMINOTRANSFERASE"/>
    <property type="match status" value="1"/>
</dbReference>
<accession>A0A8H7A7Z9</accession>
<proteinExistence type="inferred from homology"/>
<keyword evidence="4" id="KW-0808">Transferase</keyword>
<organism evidence="6 7">
    <name type="scientific">Endocarpon pusillum</name>
    <dbReference type="NCBI Taxonomy" id="364733"/>
    <lineage>
        <taxon>Eukaryota</taxon>
        <taxon>Fungi</taxon>
        <taxon>Dikarya</taxon>
        <taxon>Ascomycota</taxon>
        <taxon>Pezizomycotina</taxon>
        <taxon>Eurotiomycetes</taxon>
        <taxon>Chaetothyriomycetidae</taxon>
        <taxon>Verrucariales</taxon>
        <taxon>Verrucariaceae</taxon>
        <taxon>Endocarpon</taxon>
    </lineage>
</organism>
<dbReference type="InterPro" id="IPR050859">
    <property type="entry name" value="Class-I_PLP-dep_aminotransf"/>
</dbReference>
<evidence type="ECO:0000256" key="4">
    <source>
        <dbReference type="ARBA" id="ARBA00022679"/>
    </source>
</evidence>
<evidence type="ECO:0000256" key="1">
    <source>
        <dbReference type="ARBA" id="ARBA00001933"/>
    </source>
</evidence>
<evidence type="ECO:0000313" key="6">
    <source>
        <dbReference type="EMBL" id="KAF7503783.1"/>
    </source>
</evidence>
<dbReference type="GO" id="GO:1901605">
    <property type="term" value="P:alpha-amino acid metabolic process"/>
    <property type="evidence" value="ECO:0007669"/>
    <property type="project" value="TreeGrafter"/>
</dbReference>
<evidence type="ECO:0000256" key="2">
    <source>
        <dbReference type="ARBA" id="ARBA00007441"/>
    </source>
</evidence>
<dbReference type="Proteomes" id="UP000606974">
    <property type="component" value="Unassembled WGS sequence"/>
</dbReference>
<name>A0A8H7A7Z9_9EURO</name>
<evidence type="ECO:0000256" key="3">
    <source>
        <dbReference type="ARBA" id="ARBA00022576"/>
    </source>
</evidence>
<dbReference type="AlphaFoldDB" id="A0A8H7A7Z9"/>
<dbReference type="PANTHER" id="PTHR42790:SF1">
    <property type="entry name" value="AROMATIC AMINO ACID AMINOTRANSFERASE, HYPOTHETICAL (EUROFUNG)"/>
    <property type="match status" value="1"/>
</dbReference>
<dbReference type="EMBL" id="JAACFV010000162">
    <property type="protein sequence ID" value="KAF7503783.1"/>
    <property type="molecule type" value="Genomic_DNA"/>
</dbReference>
<keyword evidence="7" id="KW-1185">Reference proteome</keyword>
<gene>
    <name evidence="6" type="ORF">GJ744_003275</name>
</gene>
<comment type="similarity">
    <text evidence="2">Belongs to the class-I pyridoxal-phosphate-dependent aminotransferase family.</text>
</comment>
<protein>
    <submittedName>
        <fullName evidence="6">Uncharacterized protein</fullName>
    </submittedName>
</protein>
<reference evidence="6" key="1">
    <citation type="submission" date="2020-02" db="EMBL/GenBank/DDBJ databases">
        <authorList>
            <person name="Palmer J.M."/>
        </authorList>
    </citation>
    <scope>NUCLEOTIDE SEQUENCE</scope>
    <source>
        <strain evidence="6">EPUS1.4</strain>
        <tissue evidence="6">Thallus</tissue>
    </source>
</reference>
<sequence length="71" mass="7899">MNAIQAARPRGLNVVPVAVDDEGMLATGKDGLADVLENWDKDKGKRPRLMYTVTWVPFIICNLRPRGSPYT</sequence>
<dbReference type="OrthoDB" id="691673at2759"/>
<dbReference type="GO" id="GO:0008483">
    <property type="term" value="F:transaminase activity"/>
    <property type="evidence" value="ECO:0007669"/>
    <property type="project" value="UniProtKB-KW"/>
</dbReference>
<comment type="caution">
    <text evidence="6">The sequence shown here is derived from an EMBL/GenBank/DDBJ whole genome shotgun (WGS) entry which is preliminary data.</text>
</comment>
<keyword evidence="5" id="KW-0663">Pyridoxal phosphate</keyword>
<dbReference type="InterPro" id="IPR015421">
    <property type="entry name" value="PyrdxlP-dep_Trfase_major"/>
</dbReference>
<comment type="cofactor">
    <cofactor evidence="1">
        <name>pyridoxal 5'-phosphate</name>
        <dbReference type="ChEBI" id="CHEBI:597326"/>
    </cofactor>
</comment>
<evidence type="ECO:0000313" key="7">
    <source>
        <dbReference type="Proteomes" id="UP000606974"/>
    </source>
</evidence>